<dbReference type="STRING" id="109895.A0A507E4D5"/>
<evidence type="ECO:0000256" key="8">
    <source>
        <dbReference type="HAMAP-Rule" id="MF_03194"/>
    </source>
</evidence>
<proteinExistence type="inferred from homology"/>
<organism evidence="10 11">
    <name type="scientific">Powellomyces hirtus</name>
    <dbReference type="NCBI Taxonomy" id="109895"/>
    <lineage>
        <taxon>Eukaryota</taxon>
        <taxon>Fungi</taxon>
        <taxon>Fungi incertae sedis</taxon>
        <taxon>Chytridiomycota</taxon>
        <taxon>Chytridiomycota incertae sedis</taxon>
        <taxon>Chytridiomycetes</taxon>
        <taxon>Spizellomycetales</taxon>
        <taxon>Powellomycetaceae</taxon>
        <taxon>Powellomyces</taxon>
    </lineage>
</organism>
<evidence type="ECO:0000256" key="4">
    <source>
        <dbReference type="ARBA" id="ARBA00023002"/>
    </source>
</evidence>
<name>A0A507E4D5_9FUNG</name>
<feature type="compositionally biased region" description="Polar residues" evidence="9">
    <location>
        <begin position="25"/>
        <end position="37"/>
    </location>
</feature>
<comment type="subcellular location">
    <subcellularLocation>
        <location evidence="8">Mitochondrion inner membrane</location>
        <topology evidence="8">Peripheral membrane protein</topology>
        <orientation evidence="8">Matrix side</orientation>
    </subcellularLocation>
</comment>
<sequence>MLAPRLARSILLRVPRRAVHGTAYYPTSSHPHPAQQQHEQDSPSTSASRPPPPPLTEQQKAMIAAMLRVDQAGELGANWIYAGQMAVFKSDPKVGPVVQHMWDQEKFHLSTFDHLIGHNRVRPTALRPLWEFAGYALGAGTALLGKEAAMACTEAVETVIGQHYNDQLRELLKINHPEVEKLRAVIKQFRDEELEHLDTALDHDAKNAPAYPGLNAVIQQSVSNLSINFHQGCRAAIWVATRV</sequence>
<keyword evidence="8" id="KW-0496">Mitochondrion</keyword>
<accession>A0A507E4D5</accession>
<evidence type="ECO:0000313" key="10">
    <source>
        <dbReference type="EMBL" id="TPX58247.1"/>
    </source>
</evidence>
<comment type="subunit">
    <text evidence="8">Component of a multi-subunit COQ enzyme complex, composed of at least COQ3, COQ4, COQ5, COQ6, COQ7 and COQ9.</text>
</comment>
<keyword evidence="7 8" id="KW-0472">Membrane</keyword>
<feature type="binding site" evidence="8">
    <location>
        <position position="108"/>
    </location>
    <ligand>
        <name>Fe cation</name>
        <dbReference type="ChEBI" id="CHEBI:24875"/>
        <label>1</label>
    </ligand>
</feature>
<comment type="cofactor">
    <cofactor evidence="8">
        <name>Fe cation</name>
        <dbReference type="ChEBI" id="CHEBI:24875"/>
    </cofactor>
    <text evidence="8">Binds 2 iron ions per subunit.</text>
</comment>
<keyword evidence="3 8" id="KW-0479">Metal-binding</keyword>
<dbReference type="HAMAP" id="MF_01658">
    <property type="entry name" value="COQ7"/>
    <property type="match status" value="1"/>
</dbReference>
<evidence type="ECO:0000256" key="3">
    <source>
        <dbReference type="ARBA" id="ARBA00022723"/>
    </source>
</evidence>
<comment type="similarity">
    <text evidence="8">Belongs to the COQ7 family.</text>
</comment>
<dbReference type="GO" id="GO:0006744">
    <property type="term" value="P:ubiquinone biosynthetic process"/>
    <property type="evidence" value="ECO:0007669"/>
    <property type="project" value="UniProtKB-UniRule"/>
</dbReference>
<gene>
    <name evidence="8" type="primary">COQ7</name>
    <name evidence="10" type="ORF">PhCBS80983_g03275</name>
</gene>
<dbReference type="PANTHER" id="PTHR11237">
    <property type="entry name" value="COENZYME Q10 BIOSYNTHESIS PROTEIN 7"/>
    <property type="match status" value="1"/>
</dbReference>
<feature type="binding site" evidence="8">
    <location>
        <position position="196"/>
    </location>
    <ligand>
        <name>Fe cation</name>
        <dbReference type="ChEBI" id="CHEBI:24875"/>
        <label>2</label>
    </ligand>
</feature>
<evidence type="ECO:0000256" key="6">
    <source>
        <dbReference type="ARBA" id="ARBA00023033"/>
    </source>
</evidence>
<feature type="binding site" evidence="8">
    <location>
        <position position="157"/>
    </location>
    <ligand>
        <name>Fe cation</name>
        <dbReference type="ChEBI" id="CHEBI:24875"/>
        <label>2</label>
    </ligand>
</feature>
<keyword evidence="4 8" id="KW-0560">Oxidoreductase</keyword>
<feature type="region of interest" description="Disordered" evidence="9">
    <location>
        <begin position="23"/>
        <end position="56"/>
    </location>
</feature>
<dbReference type="GO" id="GO:0016709">
    <property type="term" value="F:oxidoreductase activity, acting on paired donors, with incorporation or reduction of molecular oxygen, NAD(P)H as one donor, and incorporation of one atom of oxygen"/>
    <property type="evidence" value="ECO:0007669"/>
    <property type="project" value="UniProtKB-UniRule"/>
</dbReference>
<feature type="binding site" evidence="8">
    <location>
        <position position="105"/>
    </location>
    <ligand>
        <name>Fe cation</name>
        <dbReference type="ChEBI" id="CHEBI:24875"/>
        <label>1</label>
    </ligand>
</feature>
<dbReference type="PANTHER" id="PTHR11237:SF4">
    <property type="entry name" value="5-DEMETHOXYUBIQUINONE HYDROXYLASE, MITOCHONDRIAL"/>
    <property type="match status" value="1"/>
</dbReference>
<comment type="pathway">
    <text evidence="1 8">Cofactor biosynthesis; ubiquinone biosynthesis.</text>
</comment>
<comment type="catalytic activity">
    <reaction evidence="8">
        <text>a 5-methoxy-2-methyl-3-(all-trans-polyprenyl)benzene-1,4-diol + AH2 + O2 = a 3-demethylubiquinol + A + H2O</text>
        <dbReference type="Rhea" id="RHEA:50908"/>
        <dbReference type="Rhea" id="RHEA-COMP:10859"/>
        <dbReference type="Rhea" id="RHEA-COMP:10914"/>
        <dbReference type="ChEBI" id="CHEBI:13193"/>
        <dbReference type="ChEBI" id="CHEBI:15377"/>
        <dbReference type="ChEBI" id="CHEBI:15379"/>
        <dbReference type="ChEBI" id="CHEBI:17499"/>
        <dbReference type="ChEBI" id="CHEBI:84167"/>
        <dbReference type="ChEBI" id="CHEBI:84422"/>
        <dbReference type="EC" id="1.14.99.60"/>
    </reaction>
</comment>
<reference evidence="10 11" key="1">
    <citation type="journal article" date="2019" name="Sci. Rep.">
        <title>Comparative genomics of chytrid fungi reveal insights into the obligate biotrophic and pathogenic lifestyle of Synchytrium endobioticum.</title>
        <authorList>
            <person name="van de Vossenberg B.T.L.H."/>
            <person name="Warris S."/>
            <person name="Nguyen H.D.T."/>
            <person name="van Gent-Pelzer M.P.E."/>
            <person name="Joly D.L."/>
            <person name="van de Geest H.C."/>
            <person name="Bonants P.J.M."/>
            <person name="Smith D.S."/>
            <person name="Levesque C.A."/>
            <person name="van der Lee T.A.J."/>
        </authorList>
    </citation>
    <scope>NUCLEOTIDE SEQUENCE [LARGE SCALE GENOMIC DNA]</scope>
    <source>
        <strain evidence="10 11">CBS 809.83</strain>
    </source>
</reference>
<dbReference type="EC" id="1.14.99.60" evidence="8"/>
<feature type="binding site" evidence="8">
    <location>
        <position position="193"/>
    </location>
    <ligand>
        <name>Fe cation</name>
        <dbReference type="ChEBI" id="CHEBI:24875"/>
        <label>2</label>
    </ligand>
</feature>
<keyword evidence="5 8" id="KW-0408">Iron</keyword>
<keyword evidence="6 8" id="KW-0503">Monooxygenase</keyword>
<evidence type="ECO:0000256" key="1">
    <source>
        <dbReference type="ARBA" id="ARBA00004749"/>
    </source>
</evidence>
<keyword evidence="2 8" id="KW-0831">Ubiquinone biosynthesis</keyword>
<dbReference type="GO" id="GO:0031314">
    <property type="term" value="C:extrinsic component of mitochondrial inner membrane"/>
    <property type="evidence" value="ECO:0007669"/>
    <property type="project" value="UniProtKB-UniRule"/>
</dbReference>
<comment type="function">
    <text evidence="8">Catalyzes the hydroxylation of 2-polyprenyl-3-methyl-6-methoxy-1,4-benzoquinol (DMQH2) during ubiquinone biosynthesis. Has also a structural role in the COQ enzyme complex, stabilizing other COQ polypeptides.</text>
</comment>
<dbReference type="InterPro" id="IPR009078">
    <property type="entry name" value="Ferritin-like_SF"/>
</dbReference>
<feature type="binding site" evidence="8">
    <location>
        <position position="74"/>
    </location>
    <ligand>
        <name>Fe cation</name>
        <dbReference type="ChEBI" id="CHEBI:24875"/>
        <label>1</label>
    </ligand>
</feature>
<keyword evidence="11" id="KW-1185">Reference proteome</keyword>
<dbReference type="InterPro" id="IPR011566">
    <property type="entry name" value="Ubq_synth_Coq7"/>
</dbReference>
<evidence type="ECO:0000256" key="7">
    <source>
        <dbReference type="ARBA" id="ARBA00023136"/>
    </source>
</evidence>
<evidence type="ECO:0000256" key="5">
    <source>
        <dbReference type="ARBA" id="ARBA00023004"/>
    </source>
</evidence>
<evidence type="ECO:0000313" key="11">
    <source>
        <dbReference type="Proteomes" id="UP000318582"/>
    </source>
</evidence>
<dbReference type="EMBL" id="QEAQ01000039">
    <property type="protein sequence ID" value="TPX58247.1"/>
    <property type="molecule type" value="Genomic_DNA"/>
</dbReference>
<evidence type="ECO:0000256" key="9">
    <source>
        <dbReference type="SAM" id="MobiDB-lite"/>
    </source>
</evidence>
<dbReference type="GO" id="GO:0008682">
    <property type="term" value="F:3-demethoxyubiquinol 3-hydroxylase activity"/>
    <property type="evidence" value="ECO:0007669"/>
    <property type="project" value="UniProtKB-EC"/>
</dbReference>
<dbReference type="CDD" id="cd01042">
    <property type="entry name" value="DMQH"/>
    <property type="match status" value="1"/>
</dbReference>
<dbReference type="SUPFAM" id="SSF47240">
    <property type="entry name" value="Ferritin-like"/>
    <property type="match status" value="1"/>
</dbReference>
<feature type="binding site" evidence="8">
    <location>
        <position position="193"/>
    </location>
    <ligand>
        <name>Fe cation</name>
        <dbReference type="ChEBI" id="CHEBI:24875"/>
        <label>1</label>
    </ligand>
</feature>
<protein>
    <recommendedName>
        <fullName evidence="8">5-demethoxyubiquinone hydroxylase, mitochondrial</fullName>
        <shortName evidence="8">DMQ hydroxylase</shortName>
        <ecNumber evidence="8">1.14.99.60</ecNumber>
    </recommendedName>
    <alternativeName>
        <fullName evidence="8">Ubiquinone biosynthesis monooxygenase COQ7</fullName>
    </alternativeName>
</protein>
<feature type="binding site" evidence="8">
    <location>
        <position position="105"/>
    </location>
    <ligand>
        <name>Fe cation</name>
        <dbReference type="ChEBI" id="CHEBI:24875"/>
        <label>2</label>
    </ligand>
</feature>
<dbReference type="UniPathway" id="UPA00232"/>
<dbReference type="AlphaFoldDB" id="A0A507E4D5"/>
<evidence type="ECO:0000256" key="2">
    <source>
        <dbReference type="ARBA" id="ARBA00022688"/>
    </source>
</evidence>
<comment type="caution">
    <text evidence="10">The sequence shown here is derived from an EMBL/GenBank/DDBJ whole genome shotgun (WGS) entry which is preliminary data.</text>
</comment>
<dbReference type="GO" id="GO:0046872">
    <property type="term" value="F:metal ion binding"/>
    <property type="evidence" value="ECO:0007669"/>
    <property type="project" value="UniProtKB-KW"/>
</dbReference>
<dbReference type="Pfam" id="PF03232">
    <property type="entry name" value="COQ7"/>
    <property type="match status" value="1"/>
</dbReference>
<dbReference type="Proteomes" id="UP000318582">
    <property type="component" value="Unassembled WGS sequence"/>
</dbReference>
<keyword evidence="8" id="KW-0999">Mitochondrion inner membrane</keyword>